<evidence type="ECO:0000313" key="4">
    <source>
        <dbReference type="EMBL" id="ACO04002.1"/>
    </source>
</evidence>
<dbReference type="Gene3D" id="3.30.450.40">
    <property type="match status" value="1"/>
</dbReference>
<dbReference type="Gene3D" id="3.30.450.20">
    <property type="entry name" value="PAS domain"/>
    <property type="match status" value="2"/>
</dbReference>
<dbReference type="HOGENOM" id="CLU_000445_70_20_0"/>
<name>C0QRL3_PERMH</name>
<dbReference type="PANTHER" id="PTHR33121">
    <property type="entry name" value="CYCLIC DI-GMP PHOSPHODIESTERASE PDEF"/>
    <property type="match status" value="1"/>
</dbReference>
<dbReference type="KEGG" id="pmx:PERMA_1542"/>
<evidence type="ECO:0000259" key="2">
    <source>
        <dbReference type="PROSITE" id="PS50883"/>
    </source>
</evidence>
<dbReference type="Gene3D" id="3.30.70.270">
    <property type="match status" value="1"/>
</dbReference>
<accession>C0QRL3</accession>
<dbReference type="PaxDb" id="123214-PERMA_1542"/>
<dbReference type="InterPro" id="IPR050706">
    <property type="entry name" value="Cyclic-di-GMP_PDE-like"/>
</dbReference>
<evidence type="ECO:0000313" key="5">
    <source>
        <dbReference type="Proteomes" id="UP000001366"/>
    </source>
</evidence>
<sequence length="838" mass="97998">MNGSYIGYLDITDIFKNPLFKGGEVVFFLLDKDLNFKNVSENIKTVLGYSSDQLVNNRVNFLDIVHSDDINKVKDIPKKILDRKGLFQIDNLKLRSKDGKEVYVSCRKIYIKGKDSDYFIGYILDKTKEVEERSLFETISKVAPIGIFLQRKGRLVFVNKKVEEITEYSEKELLDMDDILLIVHPEDRKKVKEVIELRNKGIKKFANYRIKIITKSNRIKWIHINSETVSYHGEYSGIGTIEDITKEVHLEKAKELLFRINRLIMKISEIDVLLKAVVDTLISVDDFSDVFIAEVDENGQIVPKYFDKGSVITNLFNRLESLPEREVLNKMDYFYIRDVEEVEDFENWKEYVKTAGAGSVLLIPIFIHDSIKYVIVIYAREKDYFFDEEISIYREISDDVGFGIRYIQQQKDLFHKEFFDTLTDLGNRKLLLSELKELVREEEEFYLVFLDIYNFRFINEIYGEKVGDLLLREIADTLKEFLDGYKIFRSGSDTFTVVVRDKDIMSVLEKIRLAFTIPFSIEDHIIHLDFNVSVVKYPEDGKSETDIYIKGERTLELSKSKGKNHILFYNEKDYQKVKTIKEIEEKIETALIENQFTFNLQPVVDFKTDSVIAAEALIRWKTPEGEYIPPSEFIPIAEKTGQIKDIDNLMLVKVNDIINRWKREGLNPVKISVNVTPQNIEEIIYKIKSTNKMVFFKVPEGELLLNSKYIIMEITERDLLDLYRQKKDIDNLRKMGFEISIDDFGTGFSTLKYLANINVDSIKIDMSFIKDMLIDENVHKLVQSIINIAKIFNIKTIAEGVETEEQYIELKKLGCDRYQGYYFSPPLEPEEFVKFLKK</sequence>
<gene>
    <name evidence="4" type="ordered locus">PERMA_1542</name>
</gene>
<dbReference type="Pfam" id="PF00563">
    <property type="entry name" value="EAL"/>
    <property type="match status" value="1"/>
</dbReference>
<dbReference type="NCBIfam" id="TIGR00229">
    <property type="entry name" value="sensory_box"/>
    <property type="match status" value="2"/>
</dbReference>
<proteinExistence type="predicted"/>
<dbReference type="CDD" id="cd01948">
    <property type="entry name" value="EAL"/>
    <property type="match status" value="1"/>
</dbReference>
<dbReference type="InterPro" id="IPR029787">
    <property type="entry name" value="Nucleotide_cyclase"/>
</dbReference>
<dbReference type="Gene3D" id="3.20.20.450">
    <property type="entry name" value="EAL domain"/>
    <property type="match status" value="1"/>
</dbReference>
<dbReference type="eggNOG" id="COG2202">
    <property type="taxonomic scope" value="Bacteria"/>
</dbReference>
<dbReference type="InterPro" id="IPR035965">
    <property type="entry name" value="PAS-like_dom_sf"/>
</dbReference>
<evidence type="ECO:0000259" key="3">
    <source>
        <dbReference type="PROSITE" id="PS50887"/>
    </source>
</evidence>
<dbReference type="SUPFAM" id="SSF55785">
    <property type="entry name" value="PYP-like sensor domain (PAS domain)"/>
    <property type="match status" value="2"/>
</dbReference>
<dbReference type="OrthoDB" id="9762141at2"/>
<dbReference type="RefSeq" id="WP_012676240.1">
    <property type="nucleotide sequence ID" value="NC_012440.1"/>
</dbReference>
<dbReference type="STRING" id="123214.PERMA_1542"/>
<dbReference type="SMART" id="SM00091">
    <property type="entry name" value="PAS"/>
    <property type="match status" value="2"/>
</dbReference>
<dbReference type="CDD" id="cd00130">
    <property type="entry name" value="PAS"/>
    <property type="match status" value="1"/>
</dbReference>
<dbReference type="CDD" id="cd01949">
    <property type="entry name" value="GGDEF"/>
    <property type="match status" value="1"/>
</dbReference>
<organism evidence="4 5">
    <name type="scientific">Persephonella marina (strain DSM 14350 / EX-H1)</name>
    <dbReference type="NCBI Taxonomy" id="123214"/>
    <lineage>
        <taxon>Bacteria</taxon>
        <taxon>Pseudomonadati</taxon>
        <taxon>Aquificota</taxon>
        <taxon>Aquificia</taxon>
        <taxon>Aquificales</taxon>
        <taxon>Hydrogenothermaceae</taxon>
        <taxon>Persephonella</taxon>
    </lineage>
</organism>
<feature type="domain" description="GGDEF" evidence="3">
    <location>
        <begin position="443"/>
        <end position="571"/>
    </location>
</feature>
<dbReference type="SUPFAM" id="SSF141868">
    <property type="entry name" value="EAL domain-like"/>
    <property type="match status" value="1"/>
</dbReference>
<evidence type="ECO:0000259" key="1">
    <source>
        <dbReference type="PROSITE" id="PS50112"/>
    </source>
</evidence>
<dbReference type="InterPro" id="IPR000160">
    <property type="entry name" value="GGDEF_dom"/>
</dbReference>
<feature type="domain" description="EAL" evidence="2">
    <location>
        <begin position="580"/>
        <end position="838"/>
    </location>
</feature>
<dbReference type="PROSITE" id="PS50112">
    <property type="entry name" value="PAS"/>
    <property type="match status" value="2"/>
</dbReference>
<dbReference type="SMART" id="SM00052">
    <property type="entry name" value="EAL"/>
    <property type="match status" value="1"/>
</dbReference>
<dbReference type="PANTHER" id="PTHR33121:SF71">
    <property type="entry name" value="OXYGEN SENSOR PROTEIN DOSP"/>
    <property type="match status" value="1"/>
</dbReference>
<keyword evidence="5" id="KW-1185">Reference proteome</keyword>
<dbReference type="EMBL" id="CP001230">
    <property type="protein sequence ID" value="ACO04002.1"/>
    <property type="molecule type" value="Genomic_DNA"/>
</dbReference>
<dbReference type="GO" id="GO:0071111">
    <property type="term" value="F:cyclic-guanylate-specific phosphodiesterase activity"/>
    <property type="evidence" value="ECO:0007669"/>
    <property type="project" value="InterPro"/>
</dbReference>
<dbReference type="InterPro" id="IPR035919">
    <property type="entry name" value="EAL_sf"/>
</dbReference>
<dbReference type="InterPro" id="IPR029016">
    <property type="entry name" value="GAF-like_dom_sf"/>
</dbReference>
<dbReference type="PROSITE" id="PS50883">
    <property type="entry name" value="EAL"/>
    <property type="match status" value="1"/>
</dbReference>
<protein>
    <submittedName>
        <fullName evidence="4">Signal transduction response regulator</fullName>
    </submittedName>
</protein>
<feature type="domain" description="PAS" evidence="1">
    <location>
        <begin position="131"/>
        <end position="196"/>
    </location>
</feature>
<dbReference type="InterPro" id="IPR001633">
    <property type="entry name" value="EAL_dom"/>
</dbReference>
<feature type="domain" description="PAS" evidence="1">
    <location>
        <begin position="27"/>
        <end position="84"/>
    </location>
</feature>
<dbReference type="Pfam" id="PF08447">
    <property type="entry name" value="PAS_3"/>
    <property type="match status" value="2"/>
</dbReference>
<dbReference type="eggNOG" id="COG2203">
    <property type="taxonomic scope" value="Bacteria"/>
</dbReference>
<dbReference type="SUPFAM" id="SSF55073">
    <property type="entry name" value="Nucleotide cyclase"/>
    <property type="match status" value="1"/>
</dbReference>
<dbReference type="InterPro" id="IPR000014">
    <property type="entry name" value="PAS"/>
</dbReference>
<dbReference type="Pfam" id="PF00990">
    <property type="entry name" value="GGDEF"/>
    <property type="match status" value="1"/>
</dbReference>
<dbReference type="InterPro" id="IPR043128">
    <property type="entry name" value="Rev_trsase/Diguanyl_cyclase"/>
</dbReference>
<dbReference type="PROSITE" id="PS50887">
    <property type="entry name" value="GGDEF"/>
    <property type="match status" value="1"/>
</dbReference>
<dbReference type="Proteomes" id="UP000001366">
    <property type="component" value="Chromosome"/>
</dbReference>
<dbReference type="NCBIfam" id="TIGR00254">
    <property type="entry name" value="GGDEF"/>
    <property type="match status" value="1"/>
</dbReference>
<dbReference type="SUPFAM" id="SSF55781">
    <property type="entry name" value="GAF domain-like"/>
    <property type="match status" value="1"/>
</dbReference>
<dbReference type="eggNOG" id="COG5001">
    <property type="taxonomic scope" value="Bacteria"/>
</dbReference>
<dbReference type="AlphaFoldDB" id="C0QRL3"/>
<reference evidence="4 5" key="1">
    <citation type="journal article" date="2009" name="J. Bacteriol.">
        <title>Complete and draft genome sequences of six members of the Aquificales.</title>
        <authorList>
            <person name="Reysenbach A.L."/>
            <person name="Hamamura N."/>
            <person name="Podar M."/>
            <person name="Griffiths E."/>
            <person name="Ferreira S."/>
            <person name="Hochstein R."/>
            <person name="Heidelberg J."/>
            <person name="Johnson J."/>
            <person name="Mead D."/>
            <person name="Pohorille A."/>
            <person name="Sarmiento M."/>
            <person name="Schweighofer K."/>
            <person name="Seshadri R."/>
            <person name="Voytek M.A."/>
        </authorList>
    </citation>
    <scope>NUCLEOTIDE SEQUENCE [LARGE SCALE GENOMIC DNA]</scope>
    <source>
        <strain evidence="5">DSM 14350 / EX-H1</strain>
    </source>
</reference>
<dbReference type="InterPro" id="IPR013655">
    <property type="entry name" value="PAS_fold_3"/>
</dbReference>
<dbReference type="SMART" id="SM00267">
    <property type="entry name" value="GGDEF"/>
    <property type="match status" value="1"/>
</dbReference>